<evidence type="ECO:0000256" key="8">
    <source>
        <dbReference type="HAMAP-Rule" id="MF_00197"/>
    </source>
</evidence>
<feature type="active site" evidence="9">
    <location>
        <position position="107"/>
    </location>
</feature>
<dbReference type="GO" id="GO:0005829">
    <property type="term" value="C:cytosol"/>
    <property type="evidence" value="ECO:0007669"/>
    <property type="project" value="TreeGrafter"/>
</dbReference>
<feature type="binding site" evidence="8">
    <location>
        <begin position="240"/>
        <end position="241"/>
    </location>
    <ligand>
        <name>substrate</name>
    </ligand>
</feature>
<evidence type="ECO:0000256" key="2">
    <source>
        <dbReference type="ARBA" id="ARBA00010219"/>
    </source>
</evidence>
<dbReference type="InterPro" id="IPR001653">
    <property type="entry name" value="DAP_epimerase_DapF"/>
</dbReference>
<feature type="site" description="Could be important to modulate the pK values of the two catalytic cysteine residues" evidence="8">
    <location>
        <position position="229"/>
    </location>
</feature>
<dbReference type="InterPro" id="IPR018510">
    <property type="entry name" value="DAP_epimerase_AS"/>
</dbReference>
<feature type="compositionally biased region" description="Basic and acidic residues" evidence="10">
    <location>
        <begin position="281"/>
        <end position="294"/>
    </location>
</feature>
<comment type="catalytic activity">
    <reaction evidence="7 8">
        <text>(2S,6S)-2,6-diaminopimelate = meso-2,6-diaminopimelate</text>
        <dbReference type="Rhea" id="RHEA:15393"/>
        <dbReference type="ChEBI" id="CHEBI:57609"/>
        <dbReference type="ChEBI" id="CHEBI:57791"/>
        <dbReference type="EC" id="5.1.1.7"/>
    </reaction>
</comment>
<dbReference type="PANTHER" id="PTHR31689">
    <property type="entry name" value="DIAMINOPIMELATE EPIMERASE, CHLOROPLASTIC"/>
    <property type="match status" value="1"/>
</dbReference>
<keyword evidence="6 8" id="KW-0413">Isomerase</keyword>
<dbReference type="EC" id="5.1.1.7" evidence="3 8"/>
<evidence type="ECO:0000256" key="5">
    <source>
        <dbReference type="ARBA" id="ARBA00023154"/>
    </source>
</evidence>
<comment type="subcellular location">
    <subcellularLocation>
        <location evidence="8">Cytoplasm</location>
    </subcellularLocation>
</comment>
<evidence type="ECO:0000256" key="10">
    <source>
        <dbReference type="SAM" id="MobiDB-lite"/>
    </source>
</evidence>
<dbReference type="NCBIfam" id="TIGR00652">
    <property type="entry name" value="DapF"/>
    <property type="match status" value="1"/>
</dbReference>
<gene>
    <name evidence="8 11" type="primary">dapF</name>
    <name evidence="11" type="ORF">IAC35_07235</name>
</gene>
<keyword evidence="8" id="KW-0963">Cytoplasm</keyword>
<keyword evidence="4 8" id="KW-0028">Amino-acid biosynthesis</keyword>
<evidence type="ECO:0000256" key="9">
    <source>
        <dbReference type="PROSITE-ProRule" id="PRU10125"/>
    </source>
</evidence>
<feature type="binding site" evidence="8">
    <location>
        <begin position="108"/>
        <end position="109"/>
    </location>
    <ligand>
        <name>substrate</name>
    </ligand>
</feature>
<comment type="subunit">
    <text evidence="8">Homodimer.</text>
</comment>
<sequence>MSSVRLFKYSGAGNDFIVLADGFEPVGHDGVLAGDFGSEGTVSAALPEEASGYGDPEVIRRLCDRRTGFKAADGRIGADGLMMLSPSADADFRMEYYNSDGSGGMMCGNGGRCIVAFADFLGIRPAEGKAFVFEAPDGLHTGEILSRNGSRCIVRLKMIDAFGLKRVLGGRFLNTGTRHFVLFTDDVEAVDVAAKGAELRWNPEFSPEGANVNFVSPLPDGSLKIRTFEKGVEAETLACGTGITAAAIAAWNEGIPPAGQDGDIVRYRLHARTDELSVDFRPGRPDTEDSRPREVPQPGVTASDVYLTGPAERIA</sequence>
<accession>A0A9D1KI52</accession>
<comment type="pathway">
    <text evidence="1 8">Amino-acid biosynthesis; L-lysine biosynthesis via DAP pathway; DL-2,6-diaminopimelate from LL-2,6-diaminopimelate: step 1/1.</text>
</comment>
<comment type="caution">
    <text evidence="8">Lacks conserved residue(s) required for the propagation of feature annotation.</text>
</comment>
<comment type="caution">
    <text evidence="11">The sequence shown here is derived from an EMBL/GenBank/DDBJ whole genome shotgun (WGS) entry which is preliminary data.</text>
</comment>
<evidence type="ECO:0000313" key="11">
    <source>
        <dbReference type="EMBL" id="HIT47632.1"/>
    </source>
</evidence>
<organism evidence="11 12">
    <name type="scientific">Candidatus Cryptobacteroides merdipullorum</name>
    <dbReference type="NCBI Taxonomy" id="2840771"/>
    <lineage>
        <taxon>Bacteria</taxon>
        <taxon>Pseudomonadati</taxon>
        <taxon>Bacteroidota</taxon>
        <taxon>Bacteroidia</taxon>
        <taxon>Bacteroidales</taxon>
        <taxon>Candidatus Cryptobacteroides</taxon>
    </lineage>
</organism>
<evidence type="ECO:0000256" key="1">
    <source>
        <dbReference type="ARBA" id="ARBA00005196"/>
    </source>
</evidence>
<feature type="binding site" evidence="8">
    <location>
        <position position="14"/>
    </location>
    <ligand>
        <name>substrate</name>
    </ligand>
</feature>
<feature type="binding site" evidence="8">
    <location>
        <position position="211"/>
    </location>
    <ligand>
        <name>substrate</name>
    </ligand>
</feature>
<name>A0A9D1KI52_9BACT</name>
<dbReference type="GO" id="GO:0008837">
    <property type="term" value="F:diaminopimelate epimerase activity"/>
    <property type="evidence" value="ECO:0007669"/>
    <property type="project" value="UniProtKB-UniRule"/>
</dbReference>
<dbReference type="Gene3D" id="3.10.310.10">
    <property type="entry name" value="Diaminopimelate Epimerase, Chain A, domain 1"/>
    <property type="match status" value="2"/>
</dbReference>
<dbReference type="PANTHER" id="PTHR31689:SF0">
    <property type="entry name" value="DIAMINOPIMELATE EPIMERASE"/>
    <property type="match status" value="1"/>
</dbReference>
<feature type="site" description="Could be important to modulate the pK values of the two catalytic cysteine residues" evidence="8">
    <location>
        <position position="179"/>
    </location>
</feature>
<evidence type="ECO:0000256" key="3">
    <source>
        <dbReference type="ARBA" id="ARBA00013080"/>
    </source>
</evidence>
<evidence type="ECO:0000256" key="6">
    <source>
        <dbReference type="ARBA" id="ARBA00023235"/>
    </source>
</evidence>
<dbReference type="GO" id="GO:0009089">
    <property type="term" value="P:lysine biosynthetic process via diaminopimelate"/>
    <property type="evidence" value="ECO:0007669"/>
    <property type="project" value="UniProtKB-UniRule"/>
</dbReference>
<protein>
    <recommendedName>
        <fullName evidence="3 8">Diaminopimelate epimerase</fullName>
        <shortName evidence="8">DAP epimerase</shortName>
        <ecNumber evidence="3 8">5.1.1.7</ecNumber>
    </recommendedName>
    <alternativeName>
        <fullName evidence="8">PLP-independent amino acid racemase</fullName>
    </alternativeName>
</protein>
<dbReference type="HAMAP" id="MF_00197">
    <property type="entry name" value="DAP_epimerase"/>
    <property type="match status" value="1"/>
</dbReference>
<reference evidence="11" key="1">
    <citation type="submission" date="2020-10" db="EMBL/GenBank/DDBJ databases">
        <authorList>
            <person name="Gilroy R."/>
        </authorList>
    </citation>
    <scope>NUCLEOTIDE SEQUENCE</scope>
    <source>
        <strain evidence="11">ChiHecec2B26-709</strain>
    </source>
</reference>
<dbReference type="SUPFAM" id="SSF54506">
    <property type="entry name" value="Diaminopimelate epimerase-like"/>
    <property type="match status" value="2"/>
</dbReference>
<dbReference type="Pfam" id="PF01678">
    <property type="entry name" value="DAP_epimerase"/>
    <property type="match status" value="2"/>
</dbReference>
<feature type="binding site" evidence="8">
    <location>
        <position position="98"/>
    </location>
    <ligand>
        <name>substrate</name>
    </ligand>
</feature>
<evidence type="ECO:0000313" key="12">
    <source>
        <dbReference type="Proteomes" id="UP000886881"/>
    </source>
</evidence>
<dbReference type="EMBL" id="DVLC01000130">
    <property type="protein sequence ID" value="HIT47632.1"/>
    <property type="molecule type" value="Genomic_DNA"/>
</dbReference>
<evidence type="ECO:0000256" key="4">
    <source>
        <dbReference type="ARBA" id="ARBA00022605"/>
    </source>
</evidence>
<dbReference type="Proteomes" id="UP000886881">
    <property type="component" value="Unassembled WGS sequence"/>
</dbReference>
<reference evidence="11" key="2">
    <citation type="journal article" date="2021" name="PeerJ">
        <title>Extensive microbial diversity within the chicken gut microbiome revealed by metagenomics and culture.</title>
        <authorList>
            <person name="Gilroy R."/>
            <person name="Ravi A."/>
            <person name="Getino M."/>
            <person name="Pursley I."/>
            <person name="Horton D.L."/>
            <person name="Alikhan N.F."/>
            <person name="Baker D."/>
            <person name="Gharbi K."/>
            <person name="Hall N."/>
            <person name="Watson M."/>
            <person name="Adriaenssens E.M."/>
            <person name="Foster-Nyarko E."/>
            <person name="Jarju S."/>
            <person name="Secka A."/>
            <person name="Antonio M."/>
            <person name="Oren A."/>
            <person name="Chaudhuri R.R."/>
            <person name="La Ragione R."/>
            <person name="Hildebrand F."/>
            <person name="Pallen M.J."/>
        </authorList>
    </citation>
    <scope>NUCLEOTIDE SEQUENCE</scope>
    <source>
        <strain evidence="11">ChiHecec2B26-709</strain>
    </source>
</reference>
<feature type="active site" description="Proton donor" evidence="8">
    <location>
        <position position="107"/>
    </location>
</feature>
<evidence type="ECO:0000256" key="7">
    <source>
        <dbReference type="ARBA" id="ARBA00051712"/>
    </source>
</evidence>
<dbReference type="AlphaFoldDB" id="A0A9D1KI52"/>
<comment type="function">
    <text evidence="8">Catalyzes the stereoinversion of LL-2,6-diaminopimelate (L,L-DAP) to meso-diaminopimelate (meso-DAP), a precursor of L-lysine and an essential component of the bacterial peptidoglycan.</text>
</comment>
<feature type="region of interest" description="Disordered" evidence="10">
    <location>
        <begin position="278"/>
        <end position="315"/>
    </location>
</feature>
<proteinExistence type="inferred from homology"/>
<keyword evidence="5 8" id="KW-0457">Lysine biosynthesis</keyword>
<dbReference type="PROSITE" id="PS01326">
    <property type="entry name" value="DAP_EPIMERASE"/>
    <property type="match status" value="1"/>
</dbReference>
<comment type="similarity">
    <text evidence="2 8">Belongs to the diaminopimelate epimerase family.</text>
</comment>
<feature type="active site" description="Proton acceptor" evidence="8">
    <location>
        <position position="239"/>
    </location>
</feature>